<feature type="compositionally biased region" description="Polar residues" evidence="1">
    <location>
        <begin position="80"/>
        <end position="93"/>
    </location>
</feature>
<evidence type="ECO:0000256" key="1">
    <source>
        <dbReference type="SAM" id="MobiDB-lite"/>
    </source>
</evidence>
<sequence length="99" mass="10739">MSHPWARDITVVLVTMKLGAFLFVLLVFINLCTGMPRNMAKDGYHKTDLGLKVMRNLMSGTDGRTGPPSNDHQCPLGTYPNCQGVSQSTQGTEQDVGGN</sequence>
<feature type="transmembrane region" description="Helical" evidence="2">
    <location>
        <begin position="12"/>
        <end position="32"/>
    </location>
</feature>
<name>A0A0D3FST9_9ORYZ</name>
<keyword evidence="4" id="KW-1185">Reference proteome</keyword>
<dbReference type="EnsemblPlants" id="OBART04G03480.1">
    <property type="protein sequence ID" value="OBART04G03480.1"/>
    <property type="gene ID" value="OBART04G03480"/>
</dbReference>
<dbReference type="Gramene" id="OBART04G03480.1">
    <property type="protein sequence ID" value="OBART04G03480.1"/>
    <property type="gene ID" value="OBART04G03480"/>
</dbReference>
<dbReference type="HOGENOM" id="CLU_172257_0_0_1"/>
<reference evidence="3" key="1">
    <citation type="journal article" date="2009" name="Rice">
        <title>De Novo Next Generation Sequencing of Plant Genomes.</title>
        <authorList>
            <person name="Rounsley S."/>
            <person name="Marri P.R."/>
            <person name="Yu Y."/>
            <person name="He R."/>
            <person name="Sisneros N."/>
            <person name="Goicoechea J.L."/>
            <person name="Lee S.J."/>
            <person name="Angelova A."/>
            <person name="Kudrna D."/>
            <person name="Luo M."/>
            <person name="Affourtit J."/>
            <person name="Desany B."/>
            <person name="Knight J."/>
            <person name="Niazi F."/>
            <person name="Egholm M."/>
            <person name="Wing R.A."/>
        </authorList>
    </citation>
    <scope>NUCLEOTIDE SEQUENCE [LARGE SCALE GENOMIC DNA]</scope>
    <source>
        <strain evidence="3">cv. IRGC 105608</strain>
    </source>
</reference>
<dbReference type="Proteomes" id="UP000026960">
    <property type="component" value="Chromosome 4"/>
</dbReference>
<evidence type="ECO:0000256" key="2">
    <source>
        <dbReference type="SAM" id="Phobius"/>
    </source>
</evidence>
<evidence type="ECO:0000313" key="3">
    <source>
        <dbReference type="EnsemblPlants" id="OBART04G03480.1"/>
    </source>
</evidence>
<organism evidence="3">
    <name type="scientific">Oryza barthii</name>
    <dbReference type="NCBI Taxonomy" id="65489"/>
    <lineage>
        <taxon>Eukaryota</taxon>
        <taxon>Viridiplantae</taxon>
        <taxon>Streptophyta</taxon>
        <taxon>Embryophyta</taxon>
        <taxon>Tracheophyta</taxon>
        <taxon>Spermatophyta</taxon>
        <taxon>Magnoliopsida</taxon>
        <taxon>Liliopsida</taxon>
        <taxon>Poales</taxon>
        <taxon>Poaceae</taxon>
        <taxon>BOP clade</taxon>
        <taxon>Oryzoideae</taxon>
        <taxon>Oryzeae</taxon>
        <taxon>Oryzinae</taxon>
        <taxon>Oryza</taxon>
    </lineage>
</organism>
<accession>A0A0D3FST9</accession>
<dbReference type="AlphaFoldDB" id="A0A0D3FST9"/>
<evidence type="ECO:0000313" key="4">
    <source>
        <dbReference type="Proteomes" id="UP000026960"/>
    </source>
</evidence>
<proteinExistence type="predicted"/>
<keyword evidence="2" id="KW-1133">Transmembrane helix</keyword>
<feature type="region of interest" description="Disordered" evidence="1">
    <location>
        <begin position="58"/>
        <end position="99"/>
    </location>
</feature>
<reference evidence="3" key="2">
    <citation type="submission" date="2015-03" db="UniProtKB">
        <authorList>
            <consortium name="EnsemblPlants"/>
        </authorList>
    </citation>
    <scope>IDENTIFICATION</scope>
</reference>
<dbReference type="PaxDb" id="65489-OBART04G03480.1"/>
<keyword evidence="2" id="KW-0812">Transmembrane</keyword>
<dbReference type="eggNOG" id="ENOG502R7MG">
    <property type="taxonomic scope" value="Eukaryota"/>
</dbReference>
<keyword evidence="2" id="KW-0472">Membrane</keyword>
<protein>
    <submittedName>
        <fullName evidence="3">Uncharacterized protein</fullName>
    </submittedName>
</protein>